<evidence type="ECO:0000313" key="2">
    <source>
        <dbReference type="EMBL" id="NNJ25157.1"/>
    </source>
</evidence>
<organism evidence="2 3">
    <name type="scientific">Alienimonas chondri</name>
    <dbReference type="NCBI Taxonomy" id="2681879"/>
    <lineage>
        <taxon>Bacteria</taxon>
        <taxon>Pseudomonadati</taxon>
        <taxon>Planctomycetota</taxon>
        <taxon>Planctomycetia</taxon>
        <taxon>Planctomycetales</taxon>
        <taxon>Planctomycetaceae</taxon>
        <taxon>Alienimonas</taxon>
    </lineage>
</organism>
<dbReference type="Proteomes" id="UP000609651">
    <property type="component" value="Unassembled WGS sequence"/>
</dbReference>
<feature type="transmembrane region" description="Helical" evidence="1">
    <location>
        <begin position="12"/>
        <end position="36"/>
    </location>
</feature>
<keyword evidence="1" id="KW-0472">Membrane</keyword>
<reference evidence="2 3" key="1">
    <citation type="journal article" date="2020" name="Syst. Appl. Microbiol.">
        <title>Alienimonas chondri sp. nov., a novel planctomycete isolated from the biofilm of the red alga Chondrus crispus.</title>
        <authorList>
            <person name="Vitorino I."/>
            <person name="Albuquerque L."/>
            <person name="Wiegand S."/>
            <person name="Kallscheuer N."/>
            <person name="da Costa M.S."/>
            <person name="Lobo-da-Cunha A."/>
            <person name="Jogler C."/>
            <person name="Lage O.M."/>
        </authorList>
    </citation>
    <scope>NUCLEOTIDE SEQUENCE [LARGE SCALE GENOMIC DNA]</scope>
    <source>
        <strain evidence="2 3">LzC2</strain>
    </source>
</reference>
<sequence>MPDPPSRGDDWAAGVLVGWPLGITTAFAPFALLALLQGDGPAGVLCGAIVVAVLIGASLPFGLLAGWASIRFRDARGATWPATWTAAVGSYLVATAFAAAGLLSGLLT</sequence>
<dbReference type="RefSeq" id="WP_171184858.1">
    <property type="nucleotide sequence ID" value="NZ_WTPX01000027.1"/>
</dbReference>
<dbReference type="EMBL" id="WTPX01000027">
    <property type="protein sequence ID" value="NNJ25157.1"/>
    <property type="molecule type" value="Genomic_DNA"/>
</dbReference>
<keyword evidence="1" id="KW-1133">Transmembrane helix</keyword>
<gene>
    <name evidence="2" type="ORF">LzC2_12200</name>
</gene>
<feature type="transmembrane region" description="Helical" evidence="1">
    <location>
        <begin position="88"/>
        <end position="107"/>
    </location>
</feature>
<protein>
    <submittedName>
        <fullName evidence="2">Uncharacterized protein</fullName>
    </submittedName>
</protein>
<accession>A0ABX1VD45</accession>
<comment type="caution">
    <text evidence="2">The sequence shown here is derived from an EMBL/GenBank/DDBJ whole genome shotgun (WGS) entry which is preliminary data.</text>
</comment>
<name>A0ABX1VD45_9PLAN</name>
<feature type="transmembrane region" description="Helical" evidence="1">
    <location>
        <begin position="43"/>
        <end position="68"/>
    </location>
</feature>
<proteinExistence type="predicted"/>
<evidence type="ECO:0000256" key="1">
    <source>
        <dbReference type="SAM" id="Phobius"/>
    </source>
</evidence>
<keyword evidence="1" id="KW-0812">Transmembrane</keyword>
<keyword evidence="3" id="KW-1185">Reference proteome</keyword>
<evidence type="ECO:0000313" key="3">
    <source>
        <dbReference type="Proteomes" id="UP000609651"/>
    </source>
</evidence>